<protein>
    <submittedName>
        <fullName evidence="2">DUF4430 domain-containing protein</fullName>
    </submittedName>
</protein>
<dbReference type="EMBL" id="CP146256">
    <property type="protein sequence ID" value="XAH74049.1"/>
    <property type="molecule type" value="Genomic_DNA"/>
</dbReference>
<dbReference type="Pfam" id="PF14478">
    <property type="entry name" value="DUF4430"/>
    <property type="match status" value="1"/>
</dbReference>
<reference evidence="2 3" key="1">
    <citation type="submission" date="2024-02" db="EMBL/GenBank/DDBJ databases">
        <title>Bacterial strain from lacustrine sediment.</title>
        <authorList>
            <person name="Petit C."/>
            <person name="Fadhlaoui K."/>
        </authorList>
    </citation>
    <scope>NUCLEOTIDE SEQUENCE [LARGE SCALE GENOMIC DNA]</scope>
    <source>
        <strain evidence="2 3">IPX-CK</strain>
    </source>
</reference>
<evidence type="ECO:0000313" key="2">
    <source>
        <dbReference type="EMBL" id="XAH74049.1"/>
    </source>
</evidence>
<proteinExistence type="predicted"/>
<dbReference type="Gene3D" id="2.170.130.30">
    <property type="match status" value="1"/>
</dbReference>
<accession>A0ABZ3EUZ4</accession>
<dbReference type="RefSeq" id="WP_342757644.1">
    <property type="nucleotide sequence ID" value="NZ_CP146256.1"/>
</dbReference>
<gene>
    <name evidence="2" type="ORF">V6984_21525</name>
</gene>
<organism evidence="2 3">
    <name type="scientific">Kineothrix sedimenti</name>
    <dbReference type="NCBI Taxonomy" id="3123317"/>
    <lineage>
        <taxon>Bacteria</taxon>
        <taxon>Bacillati</taxon>
        <taxon>Bacillota</taxon>
        <taxon>Clostridia</taxon>
        <taxon>Lachnospirales</taxon>
        <taxon>Lachnospiraceae</taxon>
        <taxon>Kineothrix</taxon>
    </lineage>
</organism>
<dbReference type="Proteomes" id="UP001451571">
    <property type="component" value="Chromosome"/>
</dbReference>
<feature type="domain" description="Transcobalamin-like C-terminal" evidence="1">
    <location>
        <begin position="83"/>
        <end position="129"/>
    </location>
</feature>
<evidence type="ECO:0000259" key="1">
    <source>
        <dbReference type="Pfam" id="PF14478"/>
    </source>
</evidence>
<dbReference type="InterPro" id="IPR027954">
    <property type="entry name" value="Transcobalamin-like_C"/>
</dbReference>
<sequence>MDVRMKQWTKKQKVMLVAVFAIIVAVVGIAAGIVNYRVTQEGVKHFQVEVTSERDGYSETTDCKSEEEYLGNFMRTFEGCEWQEAEYGIYITGFNGMQEDIDNQYWWCVMVNGESATFGADEIPLQDGEIYSFVLTQGW</sequence>
<evidence type="ECO:0000313" key="3">
    <source>
        <dbReference type="Proteomes" id="UP001451571"/>
    </source>
</evidence>
<keyword evidence="3" id="KW-1185">Reference proteome</keyword>
<name>A0ABZ3EUZ4_9FIRM</name>